<sequence>MIGSLKRPAAEDTSSNPPKPLKLADQCPASSLNVITVRNQLQSPLLRLHAELRNSICVYALGGLNIYIL</sequence>
<feature type="region of interest" description="Disordered" evidence="1">
    <location>
        <begin position="1"/>
        <end position="22"/>
    </location>
</feature>
<gene>
    <name evidence="2" type="ORF">K458DRAFT_390500</name>
</gene>
<organism evidence="2 3">
    <name type="scientific">Lentithecium fluviatile CBS 122367</name>
    <dbReference type="NCBI Taxonomy" id="1168545"/>
    <lineage>
        <taxon>Eukaryota</taxon>
        <taxon>Fungi</taxon>
        <taxon>Dikarya</taxon>
        <taxon>Ascomycota</taxon>
        <taxon>Pezizomycotina</taxon>
        <taxon>Dothideomycetes</taxon>
        <taxon>Pleosporomycetidae</taxon>
        <taxon>Pleosporales</taxon>
        <taxon>Massarineae</taxon>
        <taxon>Lentitheciaceae</taxon>
        <taxon>Lentithecium</taxon>
    </lineage>
</organism>
<dbReference type="Proteomes" id="UP000799291">
    <property type="component" value="Unassembled WGS sequence"/>
</dbReference>
<evidence type="ECO:0000313" key="3">
    <source>
        <dbReference type="Proteomes" id="UP000799291"/>
    </source>
</evidence>
<name>A0A6G1IWF0_9PLEO</name>
<evidence type="ECO:0000313" key="2">
    <source>
        <dbReference type="EMBL" id="KAF2682572.1"/>
    </source>
</evidence>
<keyword evidence="3" id="KW-1185">Reference proteome</keyword>
<reference evidence="2" key="1">
    <citation type="journal article" date="2020" name="Stud. Mycol.">
        <title>101 Dothideomycetes genomes: a test case for predicting lifestyles and emergence of pathogens.</title>
        <authorList>
            <person name="Haridas S."/>
            <person name="Albert R."/>
            <person name="Binder M."/>
            <person name="Bloem J."/>
            <person name="Labutti K."/>
            <person name="Salamov A."/>
            <person name="Andreopoulos B."/>
            <person name="Baker S."/>
            <person name="Barry K."/>
            <person name="Bills G."/>
            <person name="Bluhm B."/>
            <person name="Cannon C."/>
            <person name="Castanera R."/>
            <person name="Culley D."/>
            <person name="Daum C."/>
            <person name="Ezra D."/>
            <person name="Gonzalez J."/>
            <person name="Henrissat B."/>
            <person name="Kuo A."/>
            <person name="Liang C."/>
            <person name="Lipzen A."/>
            <person name="Lutzoni F."/>
            <person name="Magnuson J."/>
            <person name="Mondo S."/>
            <person name="Nolan M."/>
            <person name="Ohm R."/>
            <person name="Pangilinan J."/>
            <person name="Park H.-J."/>
            <person name="Ramirez L."/>
            <person name="Alfaro M."/>
            <person name="Sun H."/>
            <person name="Tritt A."/>
            <person name="Yoshinaga Y."/>
            <person name="Zwiers L.-H."/>
            <person name="Turgeon B."/>
            <person name="Goodwin S."/>
            <person name="Spatafora J."/>
            <person name="Crous P."/>
            <person name="Grigoriev I."/>
        </authorList>
    </citation>
    <scope>NUCLEOTIDE SEQUENCE</scope>
    <source>
        <strain evidence="2">CBS 122367</strain>
    </source>
</reference>
<protein>
    <submittedName>
        <fullName evidence="2">Uncharacterized protein</fullName>
    </submittedName>
</protein>
<proteinExistence type="predicted"/>
<dbReference type="AlphaFoldDB" id="A0A6G1IWF0"/>
<accession>A0A6G1IWF0</accession>
<dbReference type="EMBL" id="MU005586">
    <property type="protein sequence ID" value="KAF2682572.1"/>
    <property type="molecule type" value="Genomic_DNA"/>
</dbReference>
<evidence type="ECO:0000256" key="1">
    <source>
        <dbReference type="SAM" id="MobiDB-lite"/>
    </source>
</evidence>
<dbReference type="OrthoDB" id="3800230at2759"/>